<feature type="transmembrane region" description="Helical" evidence="7">
    <location>
        <begin position="40"/>
        <end position="60"/>
    </location>
</feature>
<evidence type="ECO:0000256" key="7">
    <source>
        <dbReference type="SAM" id="Phobius"/>
    </source>
</evidence>
<dbReference type="InterPro" id="IPR020846">
    <property type="entry name" value="MFS_dom"/>
</dbReference>
<sequence length="412" mass="44476">MNYYLYIFSHLASIVAFRSTTIIVIWALVQSFGQAESVGLLVAIMWIANILFLPVSGYFLDIYSKKTIILISSIGSAVAATLLLSFNSSLLICILLVSILSIFNSAISAAPNAVIPLLVSQDRLTKAIGLAATLNSLQVIIGVIIGGGVIYAIGIEVSLFVTTALYLLSLVLILSVRLPSVSPEQGEVSGKRVSQLTQGFRSLSTLKPEVMFCFSAMVGNFILTPLISIVIPIYVQQSLNNNIGYVVLFESAIAVGMIAGGTMAMRAASFMNRYHQVLLGGLLIGVGVVAFAAFEHTYIKAFALFSSGMGLTIKGIPFSSLRGHAVPANYKARIESAIFTLCILSIPLGSFTFSYLIDNTQLDINSLVMFMGVLIVLSLTFIVFSKESVAVLKTKDEELVHYYTTHYPQAFK</sequence>
<dbReference type="PANTHER" id="PTHR43266:SF2">
    <property type="entry name" value="MAJOR FACILITATOR SUPERFAMILY (MFS) PROFILE DOMAIN-CONTAINING PROTEIN"/>
    <property type="match status" value="1"/>
</dbReference>
<comment type="subcellular location">
    <subcellularLocation>
        <location evidence="1">Cell membrane</location>
        <topology evidence="1">Multi-pass membrane protein</topology>
    </subcellularLocation>
</comment>
<evidence type="ECO:0000313" key="9">
    <source>
        <dbReference type="EMBL" id="AAO07618.1"/>
    </source>
</evidence>
<feature type="transmembrane region" description="Helical" evidence="7">
    <location>
        <begin position="210"/>
        <end position="231"/>
    </location>
</feature>
<dbReference type="EMBL" id="AE016796">
    <property type="protein sequence ID" value="AAO07618.1"/>
    <property type="molecule type" value="Genomic_DNA"/>
</dbReference>
<dbReference type="Gene3D" id="1.20.1250.20">
    <property type="entry name" value="MFS general substrate transporter like domains"/>
    <property type="match status" value="1"/>
</dbReference>
<feature type="transmembrane region" description="Helical" evidence="7">
    <location>
        <begin position="337"/>
        <end position="357"/>
    </location>
</feature>
<dbReference type="RefSeq" id="WP_011081616.1">
    <property type="nucleotide sequence ID" value="NC_004460.2"/>
</dbReference>
<feature type="transmembrane region" description="Helical" evidence="7">
    <location>
        <begin position="127"/>
        <end position="151"/>
    </location>
</feature>
<feature type="transmembrane region" description="Helical" evidence="7">
    <location>
        <begin position="7"/>
        <end position="28"/>
    </location>
</feature>
<accession>A0A3Q0KYL8</accession>
<evidence type="ECO:0000259" key="8">
    <source>
        <dbReference type="PROSITE" id="PS50850"/>
    </source>
</evidence>
<evidence type="ECO:0000256" key="6">
    <source>
        <dbReference type="ARBA" id="ARBA00023136"/>
    </source>
</evidence>
<proteinExistence type="predicted"/>
<keyword evidence="4 7" id="KW-0812">Transmembrane</keyword>
<keyword evidence="6 7" id="KW-0472">Membrane</keyword>
<dbReference type="KEGG" id="vvu:VV2_0680"/>
<evidence type="ECO:0000256" key="5">
    <source>
        <dbReference type="ARBA" id="ARBA00022989"/>
    </source>
</evidence>
<evidence type="ECO:0000256" key="3">
    <source>
        <dbReference type="ARBA" id="ARBA00022475"/>
    </source>
</evidence>
<evidence type="ECO:0000256" key="4">
    <source>
        <dbReference type="ARBA" id="ARBA00022692"/>
    </source>
</evidence>
<feature type="transmembrane region" description="Helical" evidence="7">
    <location>
        <begin position="363"/>
        <end position="384"/>
    </location>
</feature>
<dbReference type="PANTHER" id="PTHR43266">
    <property type="entry name" value="MACROLIDE-EFFLUX PROTEIN"/>
    <property type="match status" value="1"/>
</dbReference>
<dbReference type="PROSITE" id="PS50850">
    <property type="entry name" value="MFS"/>
    <property type="match status" value="1"/>
</dbReference>
<name>A0A3Q0KYL8_VIBVU</name>
<protein>
    <submittedName>
        <fullName evidence="9">Permease of the major facilitator superfamily</fullName>
    </submittedName>
</protein>
<dbReference type="InterPro" id="IPR011701">
    <property type="entry name" value="MFS"/>
</dbReference>
<feature type="transmembrane region" description="Helical" evidence="7">
    <location>
        <begin position="243"/>
        <end position="265"/>
    </location>
</feature>
<dbReference type="SUPFAM" id="SSF103473">
    <property type="entry name" value="MFS general substrate transporter"/>
    <property type="match status" value="1"/>
</dbReference>
<feature type="transmembrane region" description="Helical" evidence="7">
    <location>
        <begin position="67"/>
        <end position="86"/>
    </location>
</feature>
<evidence type="ECO:0000256" key="1">
    <source>
        <dbReference type="ARBA" id="ARBA00004651"/>
    </source>
</evidence>
<keyword evidence="3" id="KW-1003">Cell membrane</keyword>
<evidence type="ECO:0000256" key="2">
    <source>
        <dbReference type="ARBA" id="ARBA00022448"/>
    </source>
</evidence>
<reference evidence="10" key="1">
    <citation type="submission" date="2002-12" db="EMBL/GenBank/DDBJ databases">
        <title>Complete genome sequence of Vibrio vulnificus CMCP6.</title>
        <authorList>
            <person name="Rhee J.H."/>
            <person name="Kim S.Y."/>
            <person name="Chung S.S."/>
            <person name="Kim J.J."/>
            <person name="Moon Y.H."/>
            <person name="Jeong H."/>
            <person name="Choy H.E."/>
        </authorList>
    </citation>
    <scope>NUCLEOTIDE SEQUENCE [LARGE SCALE GENOMIC DNA]</scope>
    <source>
        <strain evidence="10">CMCP6</strain>
    </source>
</reference>
<evidence type="ECO:0000313" key="10">
    <source>
        <dbReference type="Proteomes" id="UP000002275"/>
    </source>
</evidence>
<dbReference type="Pfam" id="PF07690">
    <property type="entry name" value="MFS_1"/>
    <property type="match status" value="1"/>
</dbReference>
<feature type="transmembrane region" description="Helical" evidence="7">
    <location>
        <begin position="299"/>
        <end position="316"/>
    </location>
</feature>
<dbReference type="GO" id="GO:0022857">
    <property type="term" value="F:transmembrane transporter activity"/>
    <property type="evidence" value="ECO:0007669"/>
    <property type="project" value="InterPro"/>
</dbReference>
<gene>
    <name evidence="9" type="ordered locus">VV2_0680</name>
</gene>
<dbReference type="AlphaFoldDB" id="A0A3Q0KYL8"/>
<feature type="transmembrane region" description="Helical" evidence="7">
    <location>
        <begin position="92"/>
        <end position="115"/>
    </location>
</feature>
<feature type="domain" description="Major facilitator superfamily (MFS) profile" evidence="8">
    <location>
        <begin position="1"/>
        <end position="390"/>
    </location>
</feature>
<keyword evidence="2" id="KW-0813">Transport</keyword>
<reference evidence="9 10" key="2">
    <citation type="journal article" date="2003" name="Infect. Immun.">
        <title>Characterization and pathogenic significance of Vibrio vulnificus antigens preferentially expressed in septicemic patients.</title>
        <authorList>
            <person name="Kim Y.R."/>
            <person name="Lee S.E."/>
            <person name="Kim C.M."/>
            <person name="Kim S.Y."/>
            <person name="Shin E.K."/>
            <person name="Shin D.H."/>
            <person name="Chung S.S."/>
            <person name="Choy H.E."/>
            <person name="Progulske-Fox A."/>
            <person name="Hillman J.D."/>
            <person name="Handfield M."/>
            <person name="Rhee J.H."/>
        </authorList>
    </citation>
    <scope>NUCLEOTIDE SEQUENCE [LARGE SCALE GENOMIC DNA]</scope>
    <source>
        <strain evidence="9 10">CMCP6</strain>
    </source>
</reference>
<feature type="transmembrane region" description="Helical" evidence="7">
    <location>
        <begin position="157"/>
        <end position="176"/>
    </location>
</feature>
<dbReference type="InterPro" id="IPR036259">
    <property type="entry name" value="MFS_trans_sf"/>
</dbReference>
<dbReference type="GO" id="GO:0005886">
    <property type="term" value="C:plasma membrane"/>
    <property type="evidence" value="ECO:0007669"/>
    <property type="project" value="UniProtKB-SubCell"/>
</dbReference>
<organism evidence="9 10">
    <name type="scientific">Vibrio vulnificus (strain CMCP6)</name>
    <dbReference type="NCBI Taxonomy" id="216895"/>
    <lineage>
        <taxon>Bacteria</taxon>
        <taxon>Pseudomonadati</taxon>
        <taxon>Pseudomonadota</taxon>
        <taxon>Gammaproteobacteria</taxon>
        <taxon>Vibrionales</taxon>
        <taxon>Vibrionaceae</taxon>
        <taxon>Vibrio</taxon>
    </lineage>
</organism>
<keyword evidence="5 7" id="KW-1133">Transmembrane helix</keyword>
<feature type="transmembrane region" description="Helical" evidence="7">
    <location>
        <begin position="277"/>
        <end position="293"/>
    </location>
</feature>
<reference evidence="9 10" key="3">
    <citation type="journal article" date="2011" name="Mol. Syst. Biol.">
        <title>Integrative genome-scale metabolic analysis of Vibrio vulnificus for drug targeting and discovery.</title>
        <authorList>
            <person name="Kim H.U."/>
            <person name="Kim S.Y."/>
            <person name="Jeong H."/>
            <person name="Kim T.Y."/>
            <person name="Kim J.J."/>
            <person name="Choy H.E."/>
            <person name="Yi K.Y."/>
            <person name="Rhee J.H."/>
            <person name="Lee S.Y."/>
        </authorList>
    </citation>
    <scope>NUCLEOTIDE SEQUENCE [LARGE SCALE GENOMIC DNA]</scope>
    <source>
        <strain evidence="9 10">CMCP6</strain>
    </source>
</reference>
<dbReference type="Proteomes" id="UP000002275">
    <property type="component" value="Chromosome II"/>
</dbReference>